<dbReference type="Proteomes" id="UP001139171">
    <property type="component" value="Unassembled WGS sequence"/>
</dbReference>
<keyword evidence="7" id="KW-1185">Reference proteome</keyword>
<dbReference type="GO" id="GO:0003677">
    <property type="term" value="F:DNA binding"/>
    <property type="evidence" value="ECO:0007669"/>
    <property type="project" value="UniProtKB-KW"/>
</dbReference>
<dbReference type="CDD" id="cd00801">
    <property type="entry name" value="INT_P4_C"/>
    <property type="match status" value="1"/>
</dbReference>
<dbReference type="PANTHER" id="PTHR30629">
    <property type="entry name" value="PROPHAGE INTEGRASE"/>
    <property type="match status" value="1"/>
</dbReference>
<dbReference type="SUPFAM" id="SSF56349">
    <property type="entry name" value="DNA breaking-rejoining enzymes"/>
    <property type="match status" value="1"/>
</dbReference>
<evidence type="ECO:0000256" key="4">
    <source>
        <dbReference type="ARBA" id="ARBA00023172"/>
    </source>
</evidence>
<comment type="similarity">
    <text evidence="1">Belongs to the 'phage' integrase family.</text>
</comment>
<dbReference type="GO" id="GO:0006310">
    <property type="term" value="P:DNA recombination"/>
    <property type="evidence" value="ECO:0007669"/>
    <property type="project" value="UniProtKB-KW"/>
</dbReference>
<dbReference type="Pfam" id="PF00589">
    <property type="entry name" value="Phage_integrase"/>
    <property type="match status" value="1"/>
</dbReference>
<feature type="domain" description="Tyr recombinase" evidence="5">
    <location>
        <begin position="203"/>
        <end position="376"/>
    </location>
</feature>
<sequence>MLNDAKLRALARGHDNTSPKKIADSNGLAALVRPNGQISFIFRFRLNAKQQNFTLGQYPNLSLKAARERATQCRKWLADGFDPRVQARIEKQANREQLTVRQAVDFWLTDSETAAADSYRKQFEKHIFPHLGDLPIDQLDTAAWLKVFSDIKRGTYHRAAPNAAAYVFGLTKTAMKYCRARQMVKTTVLNDLSAGDVGATVNKRDRVLKQNELNDAVAWSNDIRNPFYYRALLKLLITFGCRLSELRLSTIKEWDMSAMVWTAPKQHTKTGIEIQRPIPAALAPVLASLINDRKSGLLLTENKTVGSVSNYIIGISRKLGHDSWTAHDLRRTFATCLADMGVHHHVIEALLGHTLPGVAGIYNRSHLINEKREALELWISSGVKL</sequence>
<dbReference type="InterPro" id="IPR050808">
    <property type="entry name" value="Phage_Integrase"/>
</dbReference>
<dbReference type="InterPro" id="IPR010998">
    <property type="entry name" value="Integrase_recombinase_N"/>
</dbReference>
<dbReference type="AlphaFoldDB" id="A0A9X1MV71"/>
<dbReference type="Gene3D" id="1.10.150.130">
    <property type="match status" value="1"/>
</dbReference>
<dbReference type="Gene3D" id="3.30.160.390">
    <property type="entry name" value="Integrase, DNA-binding domain"/>
    <property type="match status" value="1"/>
</dbReference>
<dbReference type="InterPro" id="IPR025166">
    <property type="entry name" value="Integrase_DNA_bind_dom"/>
</dbReference>
<keyword evidence="4" id="KW-0233">DNA recombination</keyword>
<dbReference type="Gene3D" id="1.10.443.10">
    <property type="entry name" value="Intergrase catalytic core"/>
    <property type="match status" value="1"/>
</dbReference>
<dbReference type="RefSeq" id="WP_230609434.1">
    <property type="nucleotide sequence ID" value="NZ_JAJNAG010000018.1"/>
</dbReference>
<keyword evidence="2" id="KW-0229">DNA integration</keyword>
<organism evidence="6 7">
    <name type="scientific">Limnobaculum eriocheiris</name>
    <dbReference type="NCBI Taxonomy" id="2897391"/>
    <lineage>
        <taxon>Bacteria</taxon>
        <taxon>Pseudomonadati</taxon>
        <taxon>Pseudomonadota</taxon>
        <taxon>Gammaproteobacteria</taxon>
        <taxon>Enterobacterales</taxon>
        <taxon>Budviciaceae</taxon>
        <taxon>Limnobaculum</taxon>
    </lineage>
</organism>
<proteinExistence type="inferred from homology"/>
<accession>A0A9X1MV71</accession>
<evidence type="ECO:0000313" key="6">
    <source>
        <dbReference type="EMBL" id="MCD1126226.1"/>
    </source>
</evidence>
<dbReference type="EMBL" id="JAJNAG010000018">
    <property type="protein sequence ID" value="MCD1126226.1"/>
    <property type="molecule type" value="Genomic_DNA"/>
</dbReference>
<dbReference type="PROSITE" id="PS51898">
    <property type="entry name" value="TYR_RECOMBINASE"/>
    <property type="match status" value="1"/>
</dbReference>
<dbReference type="PANTHER" id="PTHR30629:SF2">
    <property type="entry name" value="PROPHAGE INTEGRASE INTS-RELATED"/>
    <property type="match status" value="1"/>
</dbReference>
<reference evidence="6" key="1">
    <citation type="submission" date="2021-11" db="EMBL/GenBank/DDBJ databases">
        <title>Jinshanibacter sp. isolated from one year old Eriocheir sinensis.</title>
        <authorList>
            <person name="Li J.-Y."/>
            <person name="He W."/>
            <person name="Gao T.-H."/>
        </authorList>
    </citation>
    <scope>NUCLEOTIDE SEQUENCE</scope>
    <source>
        <strain evidence="6">LJY008</strain>
    </source>
</reference>
<evidence type="ECO:0000313" key="7">
    <source>
        <dbReference type="Proteomes" id="UP001139171"/>
    </source>
</evidence>
<protein>
    <submittedName>
        <fullName evidence="6">Site-specific integrase</fullName>
    </submittedName>
</protein>
<name>A0A9X1MV71_9GAMM</name>
<dbReference type="InterPro" id="IPR011010">
    <property type="entry name" value="DNA_brk_join_enz"/>
</dbReference>
<dbReference type="InterPro" id="IPR038488">
    <property type="entry name" value="Integrase_DNA-bd_sf"/>
</dbReference>
<evidence type="ECO:0000256" key="2">
    <source>
        <dbReference type="ARBA" id="ARBA00022908"/>
    </source>
</evidence>
<comment type="caution">
    <text evidence="6">The sequence shown here is derived from an EMBL/GenBank/DDBJ whole genome shotgun (WGS) entry which is preliminary data.</text>
</comment>
<keyword evidence="3" id="KW-0238">DNA-binding</keyword>
<evidence type="ECO:0000256" key="3">
    <source>
        <dbReference type="ARBA" id="ARBA00023125"/>
    </source>
</evidence>
<evidence type="ECO:0000256" key="1">
    <source>
        <dbReference type="ARBA" id="ARBA00008857"/>
    </source>
</evidence>
<dbReference type="Pfam" id="PF13356">
    <property type="entry name" value="Arm-DNA-bind_3"/>
    <property type="match status" value="1"/>
</dbReference>
<dbReference type="InterPro" id="IPR002104">
    <property type="entry name" value="Integrase_catalytic"/>
</dbReference>
<dbReference type="GO" id="GO:0015074">
    <property type="term" value="P:DNA integration"/>
    <property type="evidence" value="ECO:0007669"/>
    <property type="project" value="UniProtKB-KW"/>
</dbReference>
<gene>
    <name evidence="6" type="ORF">LPW36_09465</name>
</gene>
<evidence type="ECO:0000259" key="5">
    <source>
        <dbReference type="PROSITE" id="PS51898"/>
    </source>
</evidence>
<dbReference type="InterPro" id="IPR013762">
    <property type="entry name" value="Integrase-like_cat_sf"/>
</dbReference>